<dbReference type="PANTHER" id="PTHR48081:SF8">
    <property type="entry name" value="ALPHA_BETA HYDROLASE FOLD-3 DOMAIN-CONTAINING PROTEIN-RELATED"/>
    <property type="match status" value="1"/>
</dbReference>
<dbReference type="SUPFAM" id="SSF53474">
    <property type="entry name" value="alpha/beta-Hydrolases"/>
    <property type="match status" value="1"/>
</dbReference>
<evidence type="ECO:0000313" key="3">
    <source>
        <dbReference type="EMBL" id="GAA4681925.1"/>
    </source>
</evidence>
<dbReference type="RefSeq" id="WP_345376653.1">
    <property type="nucleotide sequence ID" value="NZ_BAABLM010000006.1"/>
</dbReference>
<evidence type="ECO:0000256" key="1">
    <source>
        <dbReference type="ARBA" id="ARBA00022801"/>
    </source>
</evidence>
<keyword evidence="1 3" id="KW-0378">Hydrolase</keyword>
<comment type="caution">
    <text evidence="3">The sequence shown here is derived from an EMBL/GenBank/DDBJ whole genome shotgun (WGS) entry which is preliminary data.</text>
</comment>
<feature type="domain" description="Alpha/beta hydrolase fold-3" evidence="2">
    <location>
        <begin position="73"/>
        <end position="294"/>
    </location>
</feature>
<sequence>MSLLLAGTRFLLRFTPRSTDSAESLHAAIAKRGEAEAPIPASVRRRVDVTETTVQGRPVVRLTPRGAASGRHLIYLHGGCYTFGILTVHWNLLATLADRSGVTITVPLYGLAPTYHPAEAYALLDEVYANVVEAAAGRPVFLGGDSAGGGLALGQALRLRDGSVVGGAHGTGGGRHSTEIAPGDAPAPAGLILLSPWLDVTLSAPQIADVAPLDPMLGRAGLVEAGDLWRGDLDGHDPLVSPLYGDLRGLPPIFVHQGDRDILLPDAKQLARTVTRAGGRIELRITKGGFHVFVGAPWTREAKRAIRRIVAELRG</sequence>
<evidence type="ECO:0000313" key="4">
    <source>
        <dbReference type="Proteomes" id="UP001501295"/>
    </source>
</evidence>
<organism evidence="3 4">
    <name type="scientific">Frondihabitans cladoniiphilus</name>
    <dbReference type="NCBI Taxonomy" id="715785"/>
    <lineage>
        <taxon>Bacteria</taxon>
        <taxon>Bacillati</taxon>
        <taxon>Actinomycetota</taxon>
        <taxon>Actinomycetes</taxon>
        <taxon>Micrococcales</taxon>
        <taxon>Microbacteriaceae</taxon>
        <taxon>Frondihabitans</taxon>
    </lineage>
</organism>
<dbReference type="Pfam" id="PF07859">
    <property type="entry name" value="Abhydrolase_3"/>
    <property type="match status" value="1"/>
</dbReference>
<gene>
    <name evidence="3" type="ORF">GCM10025780_29150</name>
</gene>
<name>A0ABP8W8G3_9MICO</name>
<dbReference type="InterPro" id="IPR029058">
    <property type="entry name" value="AB_hydrolase_fold"/>
</dbReference>
<reference evidence="4" key="1">
    <citation type="journal article" date="2019" name="Int. J. Syst. Evol. Microbiol.">
        <title>The Global Catalogue of Microorganisms (GCM) 10K type strain sequencing project: providing services to taxonomists for standard genome sequencing and annotation.</title>
        <authorList>
            <consortium name="The Broad Institute Genomics Platform"/>
            <consortium name="The Broad Institute Genome Sequencing Center for Infectious Disease"/>
            <person name="Wu L."/>
            <person name="Ma J."/>
        </authorList>
    </citation>
    <scope>NUCLEOTIDE SEQUENCE [LARGE SCALE GENOMIC DNA]</scope>
    <source>
        <strain evidence="4">JCM 18956</strain>
    </source>
</reference>
<dbReference type="Gene3D" id="3.40.50.1820">
    <property type="entry name" value="alpha/beta hydrolase"/>
    <property type="match status" value="1"/>
</dbReference>
<dbReference type="PANTHER" id="PTHR48081">
    <property type="entry name" value="AB HYDROLASE SUPERFAMILY PROTEIN C4A8.06C"/>
    <property type="match status" value="1"/>
</dbReference>
<keyword evidence="4" id="KW-1185">Reference proteome</keyword>
<dbReference type="Proteomes" id="UP001501295">
    <property type="component" value="Unassembled WGS sequence"/>
</dbReference>
<dbReference type="GO" id="GO:0016787">
    <property type="term" value="F:hydrolase activity"/>
    <property type="evidence" value="ECO:0007669"/>
    <property type="project" value="UniProtKB-KW"/>
</dbReference>
<dbReference type="EMBL" id="BAABLM010000006">
    <property type="protein sequence ID" value="GAA4681925.1"/>
    <property type="molecule type" value="Genomic_DNA"/>
</dbReference>
<evidence type="ECO:0000259" key="2">
    <source>
        <dbReference type="Pfam" id="PF07859"/>
    </source>
</evidence>
<dbReference type="InterPro" id="IPR050300">
    <property type="entry name" value="GDXG_lipolytic_enzyme"/>
</dbReference>
<accession>A0ABP8W8G3</accession>
<protein>
    <submittedName>
        <fullName evidence="3">Alpha/beta hydrolase</fullName>
    </submittedName>
</protein>
<proteinExistence type="predicted"/>
<dbReference type="InterPro" id="IPR013094">
    <property type="entry name" value="AB_hydrolase_3"/>
</dbReference>